<dbReference type="GO" id="GO:0003743">
    <property type="term" value="F:translation initiation factor activity"/>
    <property type="evidence" value="ECO:0007669"/>
    <property type="project" value="UniProtKB-KW"/>
</dbReference>
<dbReference type="InterPro" id="IPR003491">
    <property type="entry name" value="REP-like_C"/>
</dbReference>
<organism evidence="2 3">
    <name type="scientific">Giesbergeria anulus</name>
    <dbReference type="NCBI Taxonomy" id="180197"/>
    <lineage>
        <taxon>Bacteria</taxon>
        <taxon>Pseudomonadati</taxon>
        <taxon>Pseudomonadota</taxon>
        <taxon>Betaproteobacteria</taxon>
        <taxon>Burkholderiales</taxon>
        <taxon>Comamonadaceae</taxon>
        <taxon>Giesbergeria</taxon>
    </lineage>
</organism>
<dbReference type="Proteomes" id="UP000199766">
    <property type="component" value="Unassembled WGS sequence"/>
</dbReference>
<dbReference type="AlphaFoldDB" id="A0A1H9KT52"/>
<evidence type="ECO:0000313" key="3">
    <source>
        <dbReference type="Proteomes" id="UP000199766"/>
    </source>
</evidence>
<feature type="domain" description="Replication initiation protein-like C-terminal" evidence="1">
    <location>
        <begin position="146"/>
        <end position="256"/>
    </location>
</feature>
<evidence type="ECO:0000313" key="2">
    <source>
        <dbReference type="EMBL" id="SER02219.1"/>
    </source>
</evidence>
<dbReference type="Pfam" id="PF02486">
    <property type="entry name" value="Rep_trans"/>
    <property type="match status" value="1"/>
</dbReference>
<evidence type="ECO:0000259" key="1">
    <source>
        <dbReference type="Pfam" id="PF02486"/>
    </source>
</evidence>
<protein>
    <submittedName>
        <fullName evidence="2">Replication initiation factor</fullName>
    </submittedName>
</protein>
<name>A0A1H9KT52_9BURK</name>
<accession>A0A1H9KT52</accession>
<dbReference type="STRING" id="180197.SAMN02982919_01651"/>
<reference evidence="2 3" key="1">
    <citation type="submission" date="2016-10" db="EMBL/GenBank/DDBJ databases">
        <authorList>
            <person name="de Groot N.N."/>
        </authorList>
    </citation>
    <scope>NUCLEOTIDE SEQUENCE [LARGE SCALE GENOMIC DNA]</scope>
    <source>
        <strain evidence="2 3">ATCC 35958</strain>
    </source>
</reference>
<proteinExistence type="predicted"/>
<keyword evidence="2" id="KW-0648">Protein biosynthesis</keyword>
<keyword evidence="3" id="KW-1185">Reference proteome</keyword>
<sequence length="370" mass="40905">MPVGRDLDSWYAENIKDGCYCPRFVSDQHWQEKLLGLSKVLNSLPDADFAASAQAKELATQVAACLGHEFSLHPEMLKGHDFYRFRWSIVRNDKEVAWVGFLASSTSPRQKSQANTIHVNITGTACTFAEPVWPSRMVELIEETNAKITRCDLALDFFDGISGGLQRVKADYEAGAMKVRGNQPKCNMLGVWLDSGGHSRSFYIGSKEAGKQTNIYEKGHQLFGPQDTSAWQRIELRYGNKLRELSPDMLRRPTDFFAGASDWHEKLLKEHGDLAPAPSPALVKPRRALETVRAEVSRNIRWLLNTAAPSVALAFHHLGDEFLEIVTGKSAPGRLQSFAHSEVQNAYASAFSRLSSGSRAGGGAVPAFAP</sequence>
<dbReference type="EMBL" id="FOGD01000003">
    <property type="protein sequence ID" value="SER02219.1"/>
    <property type="molecule type" value="Genomic_DNA"/>
</dbReference>
<keyword evidence="2" id="KW-0396">Initiation factor</keyword>
<gene>
    <name evidence="2" type="ORF">SAMN02982919_01651</name>
</gene>